<reference evidence="1" key="2">
    <citation type="submission" date="2015-07" db="EMBL/GenBank/DDBJ databases">
        <authorList>
            <person name="Noorani M."/>
        </authorList>
    </citation>
    <scope>NUCLEOTIDE SEQUENCE</scope>
    <source>
        <strain evidence="1">Yugu1</strain>
    </source>
</reference>
<dbReference type="EMBL" id="CM003534">
    <property type="protein sequence ID" value="RCV35767.1"/>
    <property type="molecule type" value="Genomic_DNA"/>
</dbReference>
<organism evidence="1">
    <name type="scientific">Setaria italica</name>
    <name type="common">Foxtail millet</name>
    <name type="synonym">Panicum italicum</name>
    <dbReference type="NCBI Taxonomy" id="4555"/>
    <lineage>
        <taxon>Eukaryota</taxon>
        <taxon>Viridiplantae</taxon>
        <taxon>Streptophyta</taxon>
        <taxon>Embryophyta</taxon>
        <taxon>Tracheophyta</taxon>
        <taxon>Spermatophyta</taxon>
        <taxon>Magnoliopsida</taxon>
        <taxon>Liliopsida</taxon>
        <taxon>Poales</taxon>
        <taxon>Poaceae</taxon>
        <taxon>PACMAD clade</taxon>
        <taxon>Panicoideae</taxon>
        <taxon>Panicodae</taxon>
        <taxon>Paniceae</taxon>
        <taxon>Cenchrinae</taxon>
        <taxon>Setaria</taxon>
    </lineage>
</organism>
<reference evidence="1" key="1">
    <citation type="journal article" date="2012" name="Nat. Biotechnol.">
        <title>Reference genome sequence of the model plant Setaria.</title>
        <authorList>
            <person name="Bennetzen J.L."/>
            <person name="Schmutz J."/>
            <person name="Wang H."/>
            <person name="Percifield R."/>
            <person name="Hawkins J."/>
            <person name="Pontaroli A.C."/>
            <person name="Estep M."/>
            <person name="Feng L."/>
            <person name="Vaughn J.N."/>
            <person name="Grimwood J."/>
            <person name="Jenkins J."/>
            <person name="Barry K."/>
            <person name="Lindquist E."/>
            <person name="Hellsten U."/>
            <person name="Deshpande S."/>
            <person name="Wang X."/>
            <person name="Wu X."/>
            <person name="Mitros T."/>
            <person name="Triplett J."/>
            <person name="Yang X."/>
            <person name="Ye C.Y."/>
            <person name="Mauro-Herrera M."/>
            <person name="Wang L."/>
            <person name="Li P."/>
            <person name="Sharma M."/>
            <person name="Sharma R."/>
            <person name="Ronald P.C."/>
            <person name="Panaud O."/>
            <person name="Kellogg E.A."/>
            <person name="Brutnell T.P."/>
            <person name="Doust A.N."/>
            <person name="Tuskan G.A."/>
            <person name="Rokhsar D."/>
            <person name="Devos K.M."/>
        </authorList>
    </citation>
    <scope>NUCLEOTIDE SEQUENCE [LARGE SCALE GENOMIC DNA]</scope>
    <source>
        <strain evidence="1">Yugu1</strain>
    </source>
</reference>
<name>A0A368RZY3_SETIT</name>
<gene>
    <name evidence="1" type="ORF">SETIT_7G266700v2</name>
</gene>
<dbReference type="AlphaFoldDB" id="A0A368RZY3"/>
<protein>
    <submittedName>
        <fullName evidence="1">Uncharacterized protein</fullName>
    </submittedName>
</protein>
<sequence>MVFTHKQNFKLFDKNFLLVFAIWTCKEQRDEITLHCPPPCVASEGEASCKNWCEGIFLIFWSEPFYRITVIGACEASGKKSGNKEGDHGLDVHKMAAFSTPRQVKKVDRIFKADLAIRGSWK</sequence>
<accession>A0A368RZY3</accession>
<proteinExistence type="predicted"/>
<evidence type="ECO:0000313" key="1">
    <source>
        <dbReference type="EMBL" id="RCV35767.1"/>
    </source>
</evidence>